<dbReference type="EnsemblPlants" id="OPUNC09G04790.2">
    <property type="protein sequence ID" value="OPUNC09G04790.2"/>
    <property type="gene ID" value="OPUNC09G04790"/>
</dbReference>
<name>A0A0E0LZS5_ORYPU</name>
<keyword evidence="2" id="KW-1185">Reference proteome</keyword>
<accession>A0A0E0LZS5</accession>
<dbReference type="HOGENOM" id="CLU_2610237_0_0_1"/>
<reference evidence="1" key="2">
    <citation type="submission" date="2018-05" db="EMBL/GenBank/DDBJ databases">
        <title>OpunRS2 (Oryza punctata Reference Sequence Version 2).</title>
        <authorList>
            <person name="Zhang J."/>
            <person name="Kudrna D."/>
            <person name="Lee S."/>
            <person name="Talag J."/>
            <person name="Welchert J."/>
            <person name="Wing R.A."/>
        </authorList>
    </citation>
    <scope>NUCLEOTIDE SEQUENCE [LARGE SCALE GENOMIC DNA]</scope>
</reference>
<organism evidence="1">
    <name type="scientific">Oryza punctata</name>
    <name type="common">Red rice</name>
    <dbReference type="NCBI Taxonomy" id="4537"/>
    <lineage>
        <taxon>Eukaryota</taxon>
        <taxon>Viridiplantae</taxon>
        <taxon>Streptophyta</taxon>
        <taxon>Embryophyta</taxon>
        <taxon>Tracheophyta</taxon>
        <taxon>Spermatophyta</taxon>
        <taxon>Magnoliopsida</taxon>
        <taxon>Liliopsida</taxon>
        <taxon>Poales</taxon>
        <taxon>Poaceae</taxon>
        <taxon>BOP clade</taxon>
        <taxon>Oryzoideae</taxon>
        <taxon>Oryzeae</taxon>
        <taxon>Oryzinae</taxon>
        <taxon>Oryza</taxon>
    </lineage>
</organism>
<dbReference type="Proteomes" id="UP000026962">
    <property type="component" value="Chromosome 9"/>
</dbReference>
<proteinExistence type="predicted"/>
<sequence>MSTPVGVIFLLEARHRYFALPFSSDFVLKTLPYVVCGLLIGSRSCSSEIDNDDLCLILQLCCRKFFSLFFVWDLPSFPL</sequence>
<dbReference type="Gramene" id="OPUNC09G04790.2">
    <property type="protein sequence ID" value="OPUNC09G04790.2"/>
    <property type="gene ID" value="OPUNC09G04790"/>
</dbReference>
<dbReference type="OMA" id="CEGFGAR"/>
<evidence type="ECO:0000313" key="2">
    <source>
        <dbReference type="Proteomes" id="UP000026962"/>
    </source>
</evidence>
<reference evidence="1" key="1">
    <citation type="submission" date="2015-04" db="UniProtKB">
        <authorList>
            <consortium name="EnsemblPlants"/>
        </authorList>
    </citation>
    <scope>IDENTIFICATION</scope>
</reference>
<evidence type="ECO:0000313" key="1">
    <source>
        <dbReference type="EnsemblPlants" id="OPUNC09G04790.2"/>
    </source>
</evidence>
<dbReference type="AlphaFoldDB" id="A0A0E0LZS5"/>
<protein>
    <submittedName>
        <fullName evidence="1">Uncharacterized protein</fullName>
    </submittedName>
</protein>